<evidence type="ECO:0000313" key="3">
    <source>
        <dbReference type="Proteomes" id="UP000267418"/>
    </source>
</evidence>
<evidence type="ECO:0000313" key="2">
    <source>
        <dbReference type="EMBL" id="RTQ31254.1"/>
    </source>
</evidence>
<feature type="compositionally biased region" description="Low complexity" evidence="1">
    <location>
        <begin position="50"/>
        <end position="97"/>
    </location>
</feature>
<organism evidence="2 3">
    <name type="scientific">Variovorax gossypii</name>
    <dbReference type="NCBI Taxonomy" id="1679495"/>
    <lineage>
        <taxon>Bacteria</taxon>
        <taxon>Pseudomonadati</taxon>
        <taxon>Pseudomonadota</taxon>
        <taxon>Betaproteobacteria</taxon>
        <taxon>Burkholderiales</taxon>
        <taxon>Comamonadaceae</taxon>
        <taxon>Variovorax</taxon>
    </lineage>
</organism>
<dbReference type="InterPro" id="IPR024487">
    <property type="entry name" value="CBP_BcsR"/>
</dbReference>
<evidence type="ECO:0000256" key="1">
    <source>
        <dbReference type="SAM" id="MobiDB-lite"/>
    </source>
</evidence>
<dbReference type="EMBL" id="RXOE01000010">
    <property type="protein sequence ID" value="RTQ31254.1"/>
    <property type="molecule type" value="Genomic_DNA"/>
</dbReference>
<protein>
    <recommendedName>
        <fullName evidence="4">Cellulose biosynthesis protein BcsR</fullName>
    </recommendedName>
</protein>
<evidence type="ECO:0008006" key="4">
    <source>
        <dbReference type="Google" id="ProtNLM"/>
    </source>
</evidence>
<sequence length="150" mass="15542">MNTEDSAPEDIAGLFRKFGGNSHGYREFAPPEAETETPRVWPLLSGQRIAHPPAAAAPVSSPVPAAAPVAPVAPFAPPAHAQPRPAAAAPQPRVEPVLRTPPPAAASFAAPAADGTDVQPTPLEQLFERLAGPQPPSAAPGPLSRWRRPT</sequence>
<dbReference type="Proteomes" id="UP000267418">
    <property type="component" value="Unassembled WGS sequence"/>
</dbReference>
<dbReference type="AlphaFoldDB" id="A0A3S0J289"/>
<keyword evidence="3" id="KW-1185">Reference proteome</keyword>
<comment type="caution">
    <text evidence="2">The sequence shown here is derived from an EMBL/GenBank/DDBJ whole genome shotgun (WGS) entry which is preliminary data.</text>
</comment>
<dbReference type="RefSeq" id="WP_126473483.1">
    <property type="nucleotide sequence ID" value="NZ_RXOE01000010.1"/>
</dbReference>
<reference evidence="2 3" key="1">
    <citation type="submission" date="2018-12" db="EMBL/GenBank/DDBJ databases">
        <title>The genome of Variovorax gossypii DSM 100435.</title>
        <authorList>
            <person name="Gao J."/>
            <person name="Sun J."/>
        </authorList>
    </citation>
    <scope>NUCLEOTIDE SEQUENCE [LARGE SCALE GENOMIC DNA]</scope>
    <source>
        <strain evidence="2 3">DSM 100435</strain>
    </source>
</reference>
<accession>A0A3S0J289</accession>
<dbReference type="Pfam" id="PF10945">
    <property type="entry name" value="CBP_BcsR"/>
    <property type="match status" value="1"/>
</dbReference>
<proteinExistence type="predicted"/>
<name>A0A3S0J289_9BURK</name>
<feature type="region of interest" description="Disordered" evidence="1">
    <location>
        <begin position="1"/>
        <end position="150"/>
    </location>
</feature>
<gene>
    <name evidence="2" type="ORF">EJP69_27460</name>
</gene>